<dbReference type="GeneID" id="25256026"/>
<dbReference type="InterPro" id="IPR021288">
    <property type="entry name" value="Surface_antigen"/>
</dbReference>
<accession>U6KW76</accession>
<reference evidence="3" key="2">
    <citation type="submission" date="2013-10" db="EMBL/GenBank/DDBJ databases">
        <authorList>
            <person name="Aslett M."/>
        </authorList>
    </citation>
    <scope>NUCLEOTIDE SEQUENCE [LARGE SCALE GENOMIC DNA]</scope>
    <source>
        <strain evidence="3">Houghton</strain>
    </source>
</reference>
<evidence type="ECO:0000313" key="4">
    <source>
        <dbReference type="Proteomes" id="UP000030747"/>
    </source>
</evidence>
<organism evidence="3 4">
    <name type="scientific">Eimeria tenella</name>
    <name type="common">Coccidian parasite</name>
    <dbReference type="NCBI Taxonomy" id="5802"/>
    <lineage>
        <taxon>Eukaryota</taxon>
        <taxon>Sar</taxon>
        <taxon>Alveolata</taxon>
        <taxon>Apicomplexa</taxon>
        <taxon>Conoidasida</taxon>
        <taxon>Coccidia</taxon>
        <taxon>Eucoccidiorida</taxon>
        <taxon>Eimeriorina</taxon>
        <taxon>Eimeriidae</taxon>
        <taxon>Eimeria</taxon>
    </lineage>
</organism>
<dbReference type="EMBL" id="HG675164">
    <property type="protein sequence ID" value="CDJ40599.1"/>
    <property type="molecule type" value="Genomic_DNA"/>
</dbReference>
<dbReference type="VEuPathDB" id="ToxoDB:ETH_00034925"/>
<evidence type="ECO:0000256" key="2">
    <source>
        <dbReference type="SAM" id="SignalP"/>
    </source>
</evidence>
<dbReference type="VEuPathDB" id="ToxoDB:ETH2_0928800"/>
<gene>
    <name evidence="3" type="ORF">ETH_00034925</name>
</gene>
<dbReference type="Pfam" id="PF11054">
    <property type="entry name" value="Surface_antigen"/>
    <property type="match status" value="1"/>
</dbReference>
<keyword evidence="4" id="KW-1185">Reference proteome</keyword>
<protein>
    <submittedName>
        <fullName evidence="3">SAG family member</fullName>
    </submittedName>
</protein>
<name>U6KW76_EIMTE</name>
<feature type="signal peptide" evidence="2">
    <location>
        <begin position="1"/>
        <end position="22"/>
    </location>
</feature>
<evidence type="ECO:0000313" key="3">
    <source>
        <dbReference type="EMBL" id="CDJ40599.1"/>
    </source>
</evidence>
<dbReference type="OrthoDB" id="347414at2759"/>
<evidence type="ECO:0000256" key="1">
    <source>
        <dbReference type="SAM" id="MobiDB-lite"/>
    </source>
</evidence>
<reference evidence="3" key="1">
    <citation type="submission" date="2013-10" db="EMBL/GenBank/DDBJ databases">
        <title>Genomic analysis of the causative agents of coccidiosis in chickens.</title>
        <authorList>
            <person name="Reid A.J."/>
            <person name="Blake D."/>
            <person name="Billington K."/>
            <person name="Browne H."/>
            <person name="Dunn M."/>
            <person name="Hung S."/>
            <person name="Kawahara F."/>
            <person name="Miranda-Saavedra D."/>
            <person name="Mourier T."/>
            <person name="Nagra H."/>
            <person name="Otto T.D."/>
            <person name="Rawlings N."/>
            <person name="Sanchez A."/>
            <person name="Sanders M."/>
            <person name="Subramaniam C."/>
            <person name="Tay Y."/>
            <person name="Dear P."/>
            <person name="Doerig C."/>
            <person name="Gruber A."/>
            <person name="Parkinson J."/>
            <person name="Shirley M."/>
            <person name="Wan K.L."/>
            <person name="Berriman M."/>
            <person name="Tomley F."/>
            <person name="Pain A."/>
        </authorList>
    </citation>
    <scope>NUCLEOTIDE SEQUENCE [LARGE SCALE GENOMIC DNA]</scope>
    <source>
        <strain evidence="3">Houghton</strain>
    </source>
</reference>
<proteinExistence type="predicted"/>
<feature type="chain" id="PRO_5004673821" evidence="2">
    <location>
        <begin position="23"/>
        <end position="260"/>
    </location>
</feature>
<keyword evidence="2" id="KW-0732">Signal</keyword>
<dbReference type="RefSeq" id="XP_013231349.1">
    <property type="nucleotide sequence ID" value="XM_013375895.1"/>
</dbReference>
<dbReference type="Proteomes" id="UP000030747">
    <property type="component" value="Unassembled WGS sequence"/>
</dbReference>
<feature type="region of interest" description="Disordered" evidence="1">
    <location>
        <begin position="57"/>
        <end position="76"/>
    </location>
</feature>
<sequence length="260" mass="27411">MLPRINALVSTSLLVLSNSISGSLQQGGTATIKYTASLGATVQCLNEINTAREAAGLPNFTKATDSNALPSPGEQELQQDSEWRKLCEHLIPTQEAIYQAATKAENPFKDGTYAFKSLTDAQPSCNDTVDYWKAAFKNFTGLPPSKSQANGLYDKQDNASFVALYNPSSNATADCKVVTCTKTTTDAGEEADEDTRAGQSSQSGHALICKTMPAAFADENAAPFTQQQWDAIVSSLTGSAAFAVPSLVGIALIAVAVTVV</sequence>
<dbReference type="AlphaFoldDB" id="U6KW76"/>